<accession>A0AAV1T616</accession>
<dbReference type="EMBL" id="CAKLBY020000016">
    <property type="protein sequence ID" value="CAK7900673.1"/>
    <property type="molecule type" value="Genomic_DNA"/>
</dbReference>
<proteinExistence type="predicted"/>
<gene>
    <name evidence="2" type="ORF">PM001_LOCUS2126</name>
</gene>
<reference evidence="2" key="1">
    <citation type="submission" date="2024-01" db="EMBL/GenBank/DDBJ databases">
        <authorList>
            <person name="Webb A."/>
        </authorList>
    </citation>
    <scope>NUCLEOTIDE SEQUENCE</scope>
    <source>
        <strain evidence="2">Pm1</strain>
    </source>
</reference>
<evidence type="ECO:0000256" key="1">
    <source>
        <dbReference type="SAM" id="MobiDB-lite"/>
    </source>
</evidence>
<protein>
    <submittedName>
        <fullName evidence="2">Uncharacterized protein</fullName>
    </submittedName>
</protein>
<comment type="caution">
    <text evidence="2">The sequence shown here is derived from an EMBL/GenBank/DDBJ whole genome shotgun (WGS) entry which is preliminary data.</text>
</comment>
<sequence>MYSGNITRIYTSTPDPLECGIPKRVLHEEQHLGEMLASTKKRVTWRFTLGESDRIHEVVLVHSVMSHKKLVQYDGRQVHFSSTKMVGNWCFTMILDGLRMAMEVRISEVESADVPKYDFVVNRIPFRRWDVYRRKKHALATAPYAQPNSSSGNTYGTQHWGPGGATPSESQNESERHSWSPTGSSREIGTCNLPNSYASKSPTPGQLQCVSGLYRNTSGHTSSYSGYKSGPHTLQQTRGASLETKSVAPVRAALKPEKRPEINLIDDFGPSISVSAQSLIFDPLARAKMSSNKDAAAPAACQQQQQHQAPLMSVVPKPATSVDPFASVAPPAVPKPVAIMNTHPCGGPNTGSYQQQLTHQMGISNAKQVLGFQQQQRPMVGTSASMGGTIAMQQHQPGVCGFSTGQHSSLSSSMGNGNYNNDITQLLNPASVATSHQNEPSKSIDIDAFAGIGR</sequence>
<dbReference type="Proteomes" id="UP001162060">
    <property type="component" value="Unassembled WGS sequence"/>
</dbReference>
<feature type="compositionally biased region" description="Polar residues" evidence="1">
    <location>
        <begin position="146"/>
        <end position="157"/>
    </location>
</feature>
<feature type="compositionally biased region" description="Polar residues" evidence="1">
    <location>
        <begin position="179"/>
        <end position="204"/>
    </location>
</feature>
<evidence type="ECO:0000313" key="3">
    <source>
        <dbReference type="Proteomes" id="UP001162060"/>
    </source>
</evidence>
<feature type="region of interest" description="Disordered" evidence="1">
    <location>
        <begin position="143"/>
        <end position="204"/>
    </location>
</feature>
<evidence type="ECO:0000313" key="2">
    <source>
        <dbReference type="EMBL" id="CAK7900673.1"/>
    </source>
</evidence>
<organism evidence="2 3">
    <name type="scientific">Peronospora matthiolae</name>
    <dbReference type="NCBI Taxonomy" id="2874970"/>
    <lineage>
        <taxon>Eukaryota</taxon>
        <taxon>Sar</taxon>
        <taxon>Stramenopiles</taxon>
        <taxon>Oomycota</taxon>
        <taxon>Peronosporomycetes</taxon>
        <taxon>Peronosporales</taxon>
        <taxon>Peronosporaceae</taxon>
        <taxon>Peronospora</taxon>
    </lineage>
</organism>
<dbReference type="AlphaFoldDB" id="A0AAV1T616"/>
<name>A0AAV1T616_9STRA</name>